<organism evidence="5 6">
    <name type="scientific">Petrolisthes cinctipes</name>
    <name type="common">Flat porcelain crab</name>
    <dbReference type="NCBI Taxonomy" id="88211"/>
    <lineage>
        <taxon>Eukaryota</taxon>
        <taxon>Metazoa</taxon>
        <taxon>Ecdysozoa</taxon>
        <taxon>Arthropoda</taxon>
        <taxon>Crustacea</taxon>
        <taxon>Multicrustacea</taxon>
        <taxon>Malacostraca</taxon>
        <taxon>Eumalacostraca</taxon>
        <taxon>Eucarida</taxon>
        <taxon>Decapoda</taxon>
        <taxon>Pleocyemata</taxon>
        <taxon>Anomura</taxon>
        <taxon>Galatheoidea</taxon>
        <taxon>Porcellanidae</taxon>
        <taxon>Petrolisthes</taxon>
    </lineage>
</organism>
<reference evidence="5" key="1">
    <citation type="submission" date="2023-10" db="EMBL/GenBank/DDBJ databases">
        <title>Genome assemblies of two species of porcelain crab, Petrolisthes cinctipes and Petrolisthes manimaculis (Anomura: Porcellanidae).</title>
        <authorList>
            <person name="Angst P."/>
        </authorList>
    </citation>
    <scope>NUCLEOTIDE SEQUENCE</scope>
    <source>
        <strain evidence="5">PB745_01</strain>
        <tissue evidence="5">Gill</tissue>
    </source>
</reference>
<dbReference type="PANTHER" id="PTHR23098">
    <property type="entry name" value="AGAP001331-PA-RELATED"/>
    <property type="match status" value="1"/>
</dbReference>
<comment type="function">
    <text evidence="3">Involved in transvection phenomena (= synapsis-dependent gene expression), where the synaptic pairing of chromosomes carrying genes with which zeste interacts influences the expression of these genes. Zeste binds to DNA and stimulates transcription from a nearby promoter.</text>
</comment>
<evidence type="ECO:0000256" key="3">
    <source>
        <dbReference type="ARBA" id="ARBA00025466"/>
    </source>
</evidence>
<evidence type="ECO:0000256" key="1">
    <source>
        <dbReference type="ARBA" id="ARBA00011764"/>
    </source>
</evidence>
<evidence type="ECO:0000256" key="2">
    <source>
        <dbReference type="ARBA" id="ARBA00016807"/>
    </source>
</evidence>
<dbReference type="Proteomes" id="UP001286313">
    <property type="component" value="Unassembled WGS sequence"/>
</dbReference>
<gene>
    <name evidence="5" type="ORF">Pcinc_003769</name>
</gene>
<protein>
    <recommendedName>
        <fullName evidence="2">Regulatory protein zeste</fullName>
    </recommendedName>
</protein>
<dbReference type="EMBL" id="JAWQEG010000261">
    <property type="protein sequence ID" value="KAK3892399.1"/>
    <property type="molecule type" value="Genomic_DNA"/>
</dbReference>
<proteinExistence type="predicted"/>
<evidence type="ECO:0000313" key="5">
    <source>
        <dbReference type="EMBL" id="KAK3892399.1"/>
    </source>
</evidence>
<comment type="subunit">
    <text evidence="1">Self-associates forming complexes of several hundred monomers.</text>
</comment>
<dbReference type="Pfam" id="PF13873">
    <property type="entry name" value="Myb_DNA-bind_5"/>
    <property type="match status" value="1"/>
</dbReference>
<dbReference type="PROSITE" id="PS50090">
    <property type="entry name" value="MYB_LIKE"/>
    <property type="match status" value="1"/>
</dbReference>
<dbReference type="AlphaFoldDB" id="A0AAE1GIQ6"/>
<dbReference type="InterPro" id="IPR028002">
    <property type="entry name" value="Myb_DNA-bind_5"/>
</dbReference>
<keyword evidence="6" id="KW-1185">Reference proteome</keyword>
<feature type="domain" description="Myb-like" evidence="4">
    <location>
        <begin position="11"/>
        <end position="84"/>
    </location>
</feature>
<sequence>MAEAEVQVQPIKKKRKPNWSQEETLHLVTRIQERKVIINGRFKTSLTNKDKKAAWDKITRSLNAAYPLNQRTVDEVETKWFSVC</sequence>
<dbReference type="InterPro" id="IPR001005">
    <property type="entry name" value="SANT/Myb"/>
</dbReference>
<evidence type="ECO:0000313" key="6">
    <source>
        <dbReference type="Proteomes" id="UP001286313"/>
    </source>
</evidence>
<accession>A0AAE1GIQ6</accession>
<name>A0AAE1GIQ6_PETCI</name>
<evidence type="ECO:0000259" key="4">
    <source>
        <dbReference type="PROSITE" id="PS50090"/>
    </source>
</evidence>
<dbReference type="GO" id="GO:0005634">
    <property type="term" value="C:nucleus"/>
    <property type="evidence" value="ECO:0007669"/>
    <property type="project" value="TreeGrafter"/>
</dbReference>
<comment type="caution">
    <text evidence="5">The sequence shown here is derived from an EMBL/GenBank/DDBJ whole genome shotgun (WGS) entry which is preliminary data.</text>
</comment>
<dbReference type="PANTHER" id="PTHR23098:SF16">
    <property type="entry name" value="REGULATORY PROTEIN ZESTE"/>
    <property type="match status" value="1"/>
</dbReference>